<evidence type="ECO:0000313" key="3">
    <source>
        <dbReference type="EMBL" id="TKZ35875.1"/>
    </source>
</evidence>
<dbReference type="InterPro" id="IPR013216">
    <property type="entry name" value="Methyltransf_11"/>
</dbReference>
<evidence type="ECO:0000313" key="4">
    <source>
        <dbReference type="Proteomes" id="UP000310168"/>
    </source>
</evidence>
<keyword evidence="1" id="KW-0808">Transferase</keyword>
<dbReference type="GO" id="GO:0032259">
    <property type="term" value="P:methylation"/>
    <property type="evidence" value="ECO:0007669"/>
    <property type="project" value="UniProtKB-KW"/>
</dbReference>
<reference evidence="3 4" key="1">
    <citation type="journal article" date="2019" name="Anaerobe">
        <title>Brachyspira catarrhinii sp. nov., an anaerobic intestinal spirochaete isolated from vervet monkeys may have been misidentified as Brachyspira aalborgi in previous studies.</title>
        <authorList>
            <person name="Phillips N.D."/>
            <person name="La T."/>
            <person name="Hampson D.J."/>
        </authorList>
    </citation>
    <scope>NUCLEOTIDE SEQUENCE [LARGE SCALE GENOMIC DNA]</scope>
    <source>
        <strain evidence="3 4">Z12</strain>
    </source>
</reference>
<accession>A0ABY2TSS8</accession>
<feature type="domain" description="Methyltransferase type 11" evidence="2">
    <location>
        <begin position="36"/>
        <end position="132"/>
    </location>
</feature>
<evidence type="ECO:0000256" key="1">
    <source>
        <dbReference type="ARBA" id="ARBA00022679"/>
    </source>
</evidence>
<dbReference type="InterPro" id="IPR029063">
    <property type="entry name" value="SAM-dependent_MTases_sf"/>
</dbReference>
<proteinExistence type="predicted"/>
<evidence type="ECO:0000259" key="2">
    <source>
        <dbReference type="Pfam" id="PF08241"/>
    </source>
</evidence>
<dbReference type="GO" id="GO:0008168">
    <property type="term" value="F:methyltransferase activity"/>
    <property type="evidence" value="ECO:0007669"/>
    <property type="project" value="UniProtKB-KW"/>
</dbReference>
<organism evidence="3 4">
    <name type="scientific">Brachyspira catarrhinii</name>
    <dbReference type="NCBI Taxonomy" id="2528966"/>
    <lineage>
        <taxon>Bacteria</taxon>
        <taxon>Pseudomonadati</taxon>
        <taxon>Spirochaetota</taxon>
        <taxon>Spirochaetia</taxon>
        <taxon>Brachyspirales</taxon>
        <taxon>Brachyspiraceae</taxon>
        <taxon>Brachyspira</taxon>
    </lineage>
</organism>
<dbReference type="SUPFAM" id="SSF53335">
    <property type="entry name" value="S-adenosyl-L-methionine-dependent methyltransferases"/>
    <property type="match status" value="1"/>
</dbReference>
<dbReference type="CDD" id="cd02440">
    <property type="entry name" value="AdoMet_MTases"/>
    <property type="match status" value="1"/>
</dbReference>
<dbReference type="InterPro" id="IPR050447">
    <property type="entry name" value="Erg6_SMT_methyltransf"/>
</dbReference>
<dbReference type="Gene3D" id="3.40.50.150">
    <property type="entry name" value="Vaccinia Virus protein VP39"/>
    <property type="match status" value="1"/>
</dbReference>
<name>A0ABY2TSS8_9SPIR</name>
<comment type="caution">
    <text evidence="3">The sequence shown here is derived from an EMBL/GenBank/DDBJ whole genome shotgun (WGS) entry which is preliminary data.</text>
</comment>
<protein>
    <submittedName>
        <fullName evidence="3">Class I SAM-dependent methyltransferase</fullName>
    </submittedName>
</protein>
<dbReference type="PANTHER" id="PTHR44068:SF11">
    <property type="entry name" value="GERANYL DIPHOSPHATE 2-C-METHYLTRANSFERASE"/>
    <property type="match status" value="1"/>
</dbReference>
<dbReference type="Pfam" id="PF08241">
    <property type="entry name" value="Methyltransf_11"/>
    <property type="match status" value="1"/>
</dbReference>
<keyword evidence="4" id="KW-1185">Reference proteome</keyword>
<sequence length="232" mass="27565">MRNITNESPDNILIGRTEYIPNDFIDKTDIENKTILEIGCGFGWFLYNIIKYNPKLFSGLENSDEKINNLKNFFTDERCSFYVGDALNLPFENDTFDTVCMFDVIEHLPKNTEDVVFKEISRVLKSGGKLYLSTPNNHILSVISDPAYFLIKHRHYNIYFLCDLALKHNLKPEKLYIKGRFYEILYILNLYISKWIFRRKPFLEKFFKTKSNIEYKKDGFMTIFIQYIKNSM</sequence>
<keyword evidence="3" id="KW-0489">Methyltransferase</keyword>
<dbReference type="PANTHER" id="PTHR44068">
    <property type="entry name" value="ZGC:194242"/>
    <property type="match status" value="1"/>
</dbReference>
<dbReference type="EMBL" id="SJDU01000045">
    <property type="protein sequence ID" value="TKZ35875.1"/>
    <property type="molecule type" value="Genomic_DNA"/>
</dbReference>
<dbReference type="Proteomes" id="UP000310168">
    <property type="component" value="Unassembled WGS sequence"/>
</dbReference>
<dbReference type="RefSeq" id="WP_137997654.1">
    <property type="nucleotide sequence ID" value="NZ_SJDU01000045.1"/>
</dbReference>
<gene>
    <name evidence="3" type="ORF">EZH24_03015</name>
</gene>